<dbReference type="Ensembl" id="ENSCCNT00000030128.1">
    <property type="protein sequence ID" value="ENSCCNP00000023591.1"/>
    <property type="gene ID" value="ENSCCNG00000023165.1"/>
</dbReference>
<reference evidence="3" key="1">
    <citation type="submission" date="2023-09" db="UniProtKB">
        <authorList>
            <consortium name="Ensembl"/>
        </authorList>
    </citation>
    <scope>IDENTIFICATION</scope>
</reference>
<feature type="transmembrane region" description="Helical" evidence="2">
    <location>
        <begin position="74"/>
        <end position="93"/>
    </location>
</feature>
<evidence type="ECO:0000256" key="1">
    <source>
        <dbReference type="SAM" id="MobiDB-lite"/>
    </source>
</evidence>
<sequence length="94" mass="10910">MSHREHQHGCLLKLPPTKPEPSLKSPLQRRERSCPKGERAKQMLARVKTTLQRVEMPPQSSHRKRKALGMPSEVYIFDSSVLLVILLLEILLWF</sequence>
<protein>
    <submittedName>
        <fullName evidence="3">Uncharacterized protein</fullName>
    </submittedName>
</protein>
<accession>A0A8C0XBP5</accession>
<organism evidence="3">
    <name type="scientific">Castor canadensis</name>
    <name type="common">American beaver</name>
    <dbReference type="NCBI Taxonomy" id="51338"/>
    <lineage>
        <taxon>Eukaryota</taxon>
        <taxon>Metazoa</taxon>
        <taxon>Chordata</taxon>
        <taxon>Craniata</taxon>
        <taxon>Vertebrata</taxon>
        <taxon>Euteleostomi</taxon>
        <taxon>Mammalia</taxon>
        <taxon>Eutheria</taxon>
        <taxon>Euarchontoglires</taxon>
        <taxon>Glires</taxon>
        <taxon>Rodentia</taxon>
        <taxon>Castorimorpha</taxon>
        <taxon>Castoridae</taxon>
        <taxon>Castor</taxon>
    </lineage>
</organism>
<name>A0A8C0XBP5_CASCN</name>
<proteinExistence type="predicted"/>
<keyword evidence="2" id="KW-0472">Membrane</keyword>
<feature type="region of interest" description="Disordered" evidence="1">
    <location>
        <begin position="1"/>
        <end position="39"/>
    </location>
</feature>
<keyword evidence="2" id="KW-0812">Transmembrane</keyword>
<evidence type="ECO:0000256" key="2">
    <source>
        <dbReference type="SAM" id="Phobius"/>
    </source>
</evidence>
<evidence type="ECO:0000313" key="3">
    <source>
        <dbReference type="Ensembl" id="ENSCCNP00000023591.1"/>
    </source>
</evidence>
<feature type="compositionally biased region" description="Basic and acidic residues" evidence="1">
    <location>
        <begin position="28"/>
        <end position="39"/>
    </location>
</feature>
<dbReference type="AlphaFoldDB" id="A0A8C0XBP5"/>
<keyword evidence="2" id="KW-1133">Transmembrane helix</keyword>